<feature type="transmembrane region" description="Helical" evidence="1">
    <location>
        <begin position="195"/>
        <end position="216"/>
    </location>
</feature>
<keyword evidence="1" id="KW-0812">Transmembrane</keyword>
<feature type="transmembrane region" description="Helical" evidence="1">
    <location>
        <begin position="228"/>
        <end position="246"/>
    </location>
</feature>
<feature type="transmembrane region" description="Helical" evidence="1">
    <location>
        <begin position="88"/>
        <end position="105"/>
    </location>
</feature>
<reference evidence="2" key="1">
    <citation type="submission" date="2021-12" db="EMBL/GenBank/DDBJ databases">
        <authorList>
            <person name="King R."/>
        </authorList>
    </citation>
    <scope>NUCLEOTIDE SEQUENCE</scope>
</reference>
<feature type="transmembrane region" description="Helical" evidence="1">
    <location>
        <begin position="12"/>
        <end position="33"/>
    </location>
</feature>
<proteinExistence type="predicted"/>
<protein>
    <submittedName>
        <fullName evidence="2">Uncharacterized protein</fullName>
    </submittedName>
</protein>
<feature type="transmembrane region" description="Helical" evidence="1">
    <location>
        <begin position="45"/>
        <end position="68"/>
    </location>
</feature>
<organism evidence="2 3">
    <name type="scientific">Chrysodeixis includens</name>
    <name type="common">Soybean looper</name>
    <name type="synonym">Pseudoplusia includens</name>
    <dbReference type="NCBI Taxonomy" id="689277"/>
    <lineage>
        <taxon>Eukaryota</taxon>
        <taxon>Metazoa</taxon>
        <taxon>Ecdysozoa</taxon>
        <taxon>Arthropoda</taxon>
        <taxon>Hexapoda</taxon>
        <taxon>Insecta</taxon>
        <taxon>Pterygota</taxon>
        <taxon>Neoptera</taxon>
        <taxon>Endopterygota</taxon>
        <taxon>Lepidoptera</taxon>
        <taxon>Glossata</taxon>
        <taxon>Ditrysia</taxon>
        <taxon>Noctuoidea</taxon>
        <taxon>Noctuidae</taxon>
        <taxon>Plusiinae</taxon>
        <taxon>Chrysodeixis</taxon>
    </lineage>
</organism>
<dbReference type="EMBL" id="LR824018">
    <property type="protein sequence ID" value="CAH0586884.1"/>
    <property type="molecule type" value="Genomic_DNA"/>
</dbReference>
<evidence type="ECO:0000256" key="1">
    <source>
        <dbReference type="SAM" id="Phobius"/>
    </source>
</evidence>
<keyword evidence="3" id="KW-1185">Reference proteome</keyword>
<dbReference type="OrthoDB" id="7466972at2759"/>
<accession>A0A9P0BP48</accession>
<evidence type="ECO:0000313" key="3">
    <source>
        <dbReference type="Proteomes" id="UP001154114"/>
    </source>
</evidence>
<keyword evidence="1" id="KW-1133">Transmembrane helix</keyword>
<sequence>MFLCGPLHILLYFTGTVLSIVCTTVILMTWCLIPQWRTLQNYINLQQILCGTLYMCFFCFQPFSLVNLQELWHDDAYYDWDSELTFDFMRIMVIWSLCFSLVAYLRLVFDYNGKISNGKLKATTFVVYVFSIVTAIYRWLVSYLLNKKKYEHHLMWFVFYGIVSMSLIVFIRLILSVIFLSCCKKRVSRRNFGHMLTLVGVAVICDVTLAAQAIIMVDFSHSDNISCVVSFFYFFRLVYQSMLLLLEKSLMTQWKLFVEKLRNCQINSINPHIPLATSFLNIDLFE</sequence>
<dbReference type="AlphaFoldDB" id="A0A9P0BP48"/>
<dbReference type="Proteomes" id="UP001154114">
    <property type="component" value="Chromosome 15"/>
</dbReference>
<keyword evidence="1" id="KW-0472">Membrane</keyword>
<feature type="transmembrane region" description="Helical" evidence="1">
    <location>
        <begin position="157"/>
        <end position="183"/>
    </location>
</feature>
<evidence type="ECO:0000313" key="2">
    <source>
        <dbReference type="EMBL" id="CAH0586884.1"/>
    </source>
</evidence>
<gene>
    <name evidence="2" type="ORF">CINC_LOCUS3382</name>
</gene>
<feature type="transmembrane region" description="Helical" evidence="1">
    <location>
        <begin position="125"/>
        <end position="145"/>
    </location>
</feature>
<name>A0A9P0BP48_CHRIL</name>